<accession>A0ABP3H4B1</accession>
<organism evidence="2 3">
    <name type="scientific">Streptomyces blastmyceticus</name>
    <dbReference type="NCBI Taxonomy" id="68180"/>
    <lineage>
        <taxon>Bacteria</taxon>
        <taxon>Bacillati</taxon>
        <taxon>Actinomycetota</taxon>
        <taxon>Actinomycetes</taxon>
        <taxon>Kitasatosporales</taxon>
        <taxon>Streptomycetaceae</taxon>
        <taxon>Streptomyces</taxon>
    </lineage>
</organism>
<feature type="domain" description="NAD(P)-binding" evidence="1">
    <location>
        <begin position="7"/>
        <end position="174"/>
    </location>
</feature>
<gene>
    <name evidence="2" type="ORF">GCM10010319_42960</name>
</gene>
<dbReference type="EMBL" id="BAAABW010000024">
    <property type="protein sequence ID" value="GAA0360868.1"/>
    <property type="molecule type" value="Genomic_DNA"/>
</dbReference>
<dbReference type="InterPro" id="IPR016040">
    <property type="entry name" value="NAD(P)-bd_dom"/>
</dbReference>
<evidence type="ECO:0000313" key="3">
    <source>
        <dbReference type="Proteomes" id="UP001500063"/>
    </source>
</evidence>
<dbReference type="Gene3D" id="3.40.50.720">
    <property type="entry name" value="NAD(P)-binding Rossmann-like Domain"/>
    <property type="match status" value="1"/>
</dbReference>
<dbReference type="Proteomes" id="UP001500063">
    <property type="component" value="Unassembled WGS sequence"/>
</dbReference>
<dbReference type="RefSeq" id="WP_344119991.1">
    <property type="nucleotide sequence ID" value="NZ_BAAABW010000024.1"/>
</dbReference>
<dbReference type="InterPro" id="IPR036291">
    <property type="entry name" value="NAD(P)-bd_dom_sf"/>
</dbReference>
<dbReference type="Pfam" id="PF13460">
    <property type="entry name" value="NAD_binding_10"/>
    <property type="match status" value="1"/>
</dbReference>
<evidence type="ECO:0000259" key="1">
    <source>
        <dbReference type="Pfam" id="PF13460"/>
    </source>
</evidence>
<keyword evidence="3" id="KW-1185">Reference proteome</keyword>
<dbReference type="InterPro" id="IPR051604">
    <property type="entry name" value="Ergot_Alk_Oxidoreductase"/>
</dbReference>
<dbReference type="PANTHER" id="PTHR43162:SF1">
    <property type="entry name" value="PRESTALK A DIFFERENTIATION PROTEIN A"/>
    <property type="match status" value="1"/>
</dbReference>
<reference evidence="3" key="1">
    <citation type="journal article" date="2019" name="Int. J. Syst. Evol. Microbiol.">
        <title>The Global Catalogue of Microorganisms (GCM) 10K type strain sequencing project: providing services to taxonomists for standard genome sequencing and annotation.</title>
        <authorList>
            <consortium name="The Broad Institute Genomics Platform"/>
            <consortium name="The Broad Institute Genome Sequencing Center for Infectious Disease"/>
            <person name="Wu L."/>
            <person name="Ma J."/>
        </authorList>
    </citation>
    <scope>NUCLEOTIDE SEQUENCE [LARGE SCALE GENOMIC DNA]</scope>
    <source>
        <strain evidence="3">JCM 4565</strain>
    </source>
</reference>
<sequence length="274" mass="29088">MTILVTGARGRVSAAVLSELRERGAAVRAAGRRPEESGASAVRLDLSEPGTFEAALDGVRKVFLYAEPAGIGAFLDAARAAGVEHIVLLSSLSAADKDPESNAIGAFHVAAERALTGSGIDWTLVRPGAFATNALQWAPSIRAEGVVRSAFPGTHNSPVHERDIAAVAVQALLDDAHRKATYHLTGPESLSEEQMVELVARAIGKPVRIELISREEEHARTARFVNPAIADVLLAYRVAYDGVPAALHDGVREVTGRPAVPFSQWAKDHAADFR</sequence>
<dbReference type="PANTHER" id="PTHR43162">
    <property type="match status" value="1"/>
</dbReference>
<proteinExistence type="predicted"/>
<protein>
    <submittedName>
        <fullName evidence="2">NAD(P)H-binding protein</fullName>
    </submittedName>
</protein>
<name>A0ABP3H4B1_9ACTN</name>
<evidence type="ECO:0000313" key="2">
    <source>
        <dbReference type="EMBL" id="GAA0360868.1"/>
    </source>
</evidence>
<dbReference type="SUPFAM" id="SSF51735">
    <property type="entry name" value="NAD(P)-binding Rossmann-fold domains"/>
    <property type="match status" value="1"/>
</dbReference>
<comment type="caution">
    <text evidence="2">The sequence shown here is derived from an EMBL/GenBank/DDBJ whole genome shotgun (WGS) entry which is preliminary data.</text>
</comment>